<name>A0A9W4UU91_9PLEO</name>
<sequence>MPTHPCAYSGVFSVFCVHLSGAPVGWTHPLSFAPSRRRTSIWAQKWTAGCVIHRSQSMTLAARMPESCSHWSSTALGAWSCPMGLLTLCRKGCKRAMHMVKSLSCESGSARSQNPILRALHGKLPSDRHL</sequence>
<dbReference type="AlphaFoldDB" id="A0A9W4UU91"/>
<proteinExistence type="predicted"/>
<accession>A0A9W4UU91</accession>
<keyword evidence="2" id="KW-1185">Reference proteome</keyword>
<reference evidence="1" key="1">
    <citation type="submission" date="2023-01" db="EMBL/GenBank/DDBJ databases">
        <authorList>
            <person name="Van Ghelder C."/>
            <person name="Rancurel C."/>
        </authorList>
    </citation>
    <scope>NUCLEOTIDE SEQUENCE</scope>
    <source>
        <strain evidence="1">CNCM I-4278</strain>
    </source>
</reference>
<comment type="caution">
    <text evidence="1">The sequence shown here is derived from an EMBL/GenBank/DDBJ whole genome shotgun (WGS) entry which is preliminary data.</text>
</comment>
<organism evidence="1 2">
    <name type="scientific">Periconia digitata</name>
    <dbReference type="NCBI Taxonomy" id="1303443"/>
    <lineage>
        <taxon>Eukaryota</taxon>
        <taxon>Fungi</taxon>
        <taxon>Dikarya</taxon>
        <taxon>Ascomycota</taxon>
        <taxon>Pezizomycotina</taxon>
        <taxon>Dothideomycetes</taxon>
        <taxon>Pleosporomycetidae</taxon>
        <taxon>Pleosporales</taxon>
        <taxon>Massarineae</taxon>
        <taxon>Periconiaceae</taxon>
        <taxon>Periconia</taxon>
    </lineage>
</organism>
<dbReference type="EMBL" id="CAOQHR010000012">
    <property type="protein sequence ID" value="CAI6341949.1"/>
    <property type="molecule type" value="Genomic_DNA"/>
</dbReference>
<gene>
    <name evidence="1" type="ORF">PDIGIT_LOCUS15150</name>
</gene>
<protein>
    <submittedName>
        <fullName evidence="1">Uncharacterized protein</fullName>
    </submittedName>
</protein>
<evidence type="ECO:0000313" key="2">
    <source>
        <dbReference type="Proteomes" id="UP001152607"/>
    </source>
</evidence>
<dbReference type="Proteomes" id="UP001152607">
    <property type="component" value="Unassembled WGS sequence"/>
</dbReference>
<evidence type="ECO:0000313" key="1">
    <source>
        <dbReference type="EMBL" id="CAI6341949.1"/>
    </source>
</evidence>